<dbReference type="RefSeq" id="XP_013397010.1">
    <property type="nucleotide sequence ID" value="XM_013541556.1"/>
</dbReference>
<evidence type="ECO:0000256" key="3">
    <source>
        <dbReference type="ARBA" id="ARBA00022692"/>
    </source>
</evidence>
<evidence type="ECO:0000259" key="9">
    <source>
        <dbReference type="Pfam" id="PF06762"/>
    </source>
</evidence>
<keyword evidence="11" id="KW-1185">Reference proteome</keyword>
<feature type="domain" description="Lipase maturation factor 1/2 C-terminal" evidence="10">
    <location>
        <begin position="435"/>
        <end position="575"/>
    </location>
</feature>
<feature type="transmembrane region" description="Helical" evidence="8">
    <location>
        <begin position="73"/>
        <end position="93"/>
    </location>
</feature>
<dbReference type="GeneID" id="106163858"/>
<dbReference type="InterPro" id="IPR057433">
    <property type="entry name" value="LMF1/2_C"/>
</dbReference>
<keyword evidence="6 8" id="KW-0472">Membrane</keyword>
<evidence type="ECO:0000256" key="5">
    <source>
        <dbReference type="ARBA" id="ARBA00022989"/>
    </source>
</evidence>
<keyword evidence="5 8" id="KW-1133">Transmembrane helix</keyword>
<dbReference type="Pfam" id="PF06762">
    <property type="entry name" value="LMF1"/>
    <property type="match status" value="1"/>
</dbReference>
<dbReference type="InterPro" id="IPR057434">
    <property type="entry name" value="LMF1/2_N"/>
</dbReference>
<keyword evidence="4 8" id="KW-0256">Endoplasmic reticulum</keyword>
<evidence type="ECO:0000256" key="6">
    <source>
        <dbReference type="ARBA" id="ARBA00023136"/>
    </source>
</evidence>
<comment type="function">
    <text evidence="8">Involved in the maturation of specific proteins in the endoplasmic reticulum.</text>
</comment>
<evidence type="ECO:0000313" key="11">
    <source>
        <dbReference type="Proteomes" id="UP000085678"/>
    </source>
</evidence>
<keyword evidence="3 8" id="KW-0812">Transmembrane</keyword>
<comment type="similarity">
    <text evidence="2 8">Belongs to the lipase maturation factor family.</text>
</comment>
<dbReference type="GO" id="GO:0051604">
    <property type="term" value="P:protein maturation"/>
    <property type="evidence" value="ECO:0007669"/>
    <property type="project" value="InterPro"/>
</dbReference>
<dbReference type="InParanoid" id="A0A1S3IFG6"/>
<dbReference type="InterPro" id="IPR009613">
    <property type="entry name" value="LMF"/>
</dbReference>
<dbReference type="OrthoDB" id="434126at2759"/>
<evidence type="ECO:0000256" key="1">
    <source>
        <dbReference type="ARBA" id="ARBA00004477"/>
    </source>
</evidence>
<feature type="domain" description="Lipase maturation factor 1/2 N-terminal" evidence="9">
    <location>
        <begin position="122"/>
        <end position="281"/>
    </location>
</feature>
<organism evidence="11 12">
    <name type="scientific">Lingula anatina</name>
    <name type="common">Brachiopod</name>
    <name type="synonym">Lingula unguis</name>
    <dbReference type="NCBI Taxonomy" id="7574"/>
    <lineage>
        <taxon>Eukaryota</taxon>
        <taxon>Metazoa</taxon>
        <taxon>Spiralia</taxon>
        <taxon>Lophotrochozoa</taxon>
        <taxon>Brachiopoda</taxon>
        <taxon>Linguliformea</taxon>
        <taxon>Lingulata</taxon>
        <taxon>Lingulida</taxon>
        <taxon>Linguloidea</taxon>
        <taxon>Lingulidae</taxon>
        <taxon>Lingula</taxon>
    </lineage>
</organism>
<accession>A0A1S3IFG6</accession>
<evidence type="ECO:0000256" key="4">
    <source>
        <dbReference type="ARBA" id="ARBA00022824"/>
    </source>
</evidence>
<dbReference type="STRING" id="7574.A0A1S3IFG6"/>
<feature type="transmembrane region" description="Helical" evidence="8">
    <location>
        <begin position="12"/>
        <end position="30"/>
    </location>
</feature>
<feature type="transmembrane region" description="Helical" evidence="8">
    <location>
        <begin position="622"/>
        <end position="642"/>
    </location>
</feature>
<dbReference type="Proteomes" id="UP000085678">
    <property type="component" value="Unplaced"/>
</dbReference>
<evidence type="ECO:0000256" key="8">
    <source>
        <dbReference type="RuleBase" id="RU361229"/>
    </source>
</evidence>
<feature type="transmembrane region" description="Helical" evidence="8">
    <location>
        <begin position="100"/>
        <end position="121"/>
    </location>
</feature>
<reference evidence="12" key="1">
    <citation type="submission" date="2025-08" db="UniProtKB">
        <authorList>
            <consortium name="RefSeq"/>
        </authorList>
    </citation>
    <scope>IDENTIFICATION</scope>
    <source>
        <tissue evidence="12">Gonads</tissue>
    </source>
</reference>
<evidence type="ECO:0000313" key="12">
    <source>
        <dbReference type="RefSeq" id="XP_013397010.1"/>
    </source>
</evidence>
<evidence type="ECO:0000259" key="10">
    <source>
        <dbReference type="Pfam" id="PF25179"/>
    </source>
</evidence>
<dbReference type="Pfam" id="PF25179">
    <property type="entry name" value="LMF1_C"/>
    <property type="match status" value="1"/>
</dbReference>
<name>A0A1S3IFG6_LINAN</name>
<dbReference type="AlphaFoldDB" id="A0A1S3IFG6"/>
<dbReference type="PANTHER" id="PTHR14463">
    <property type="entry name" value="LIPASE MATURATION FACTOR"/>
    <property type="match status" value="1"/>
</dbReference>
<comment type="subcellular location">
    <subcellularLocation>
        <location evidence="1 8">Endoplasmic reticulum membrane</location>
        <topology evidence="1 8">Multi-pass membrane protein</topology>
    </subcellularLocation>
</comment>
<feature type="transmembrane region" description="Helical" evidence="8">
    <location>
        <begin position="352"/>
        <end position="371"/>
    </location>
</feature>
<evidence type="ECO:0000256" key="2">
    <source>
        <dbReference type="ARBA" id="ARBA00005512"/>
    </source>
</evidence>
<feature type="transmembrane region" description="Helical" evidence="8">
    <location>
        <begin position="217"/>
        <end position="237"/>
    </location>
</feature>
<feature type="transmembrane region" description="Helical" evidence="8">
    <location>
        <begin position="296"/>
        <end position="318"/>
    </location>
</feature>
<gene>
    <name evidence="12" type="primary">LOC106163858</name>
</gene>
<dbReference type="PANTHER" id="PTHR14463:SF5">
    <property type="entry name" value="LIPASE MATURATION FACTOR 2"/>
    <property type="match status" value="1"/>
</dbReference>
<protein>
    <recommendedName>
        <fullName evidence="8">Lipase maturation factor</fullName>
    </recommendedName>
</protein>
<sequence length="644" mass="74598">MAELRRTRDLFLRSMAVIYMFAFSSLYVQIPGLYGDNGILPVRNILQKEPNSFDDFQKQPTLIRLLPKLGLDIQSSMDFIALLGICLSFSVFVSGYMRGMLSFTCLWALYFSLFQVGQTFLWFQWDILLLEAGFLTILLAPAIPWKNETLSPHDHVIFWLLKWLLFRLMFASGVVKLTSECPTWWGLTALNWHYESQCLPTPMAWYFHQLPEWFQKLSVAMTYIIEIPVPWFFFLPIRGLRIFAFYNQVFFQILIIITGNYNFFNMLTIVLCMSLLDDQYLTGRKPKYVPIKIPLVGLVWKVAKIVTAAGSLSALLYYSITLFNLKIRPDWTVDSKIEFTLSDLNEFLKKSVPLSIAVGIMSLGFETLKAVLSSLKRPGLKKIVSLVGCVVFGIAAVGMFAVSLVPHTVIEKETRGKIPPGIKAIHSKAMVYRLSSSYGLFRRMTGVGGRPEVIIEGSNSMDYGWKEYEFYYKPGNVSRRLPIVAPHQPRLDWQMWFAALGTYQQNPWLVNLAYRLLTGQPEVLELIQYNPFPDHPPKYIRANLFHYHYTSWDKKKKRYSTKNWWWRQKKNDYLPILSSDEDSLVQYMRQQNIIYKPEKKPPANMFRTFVEYIRNMIGQMEGFTFVVSIFTAAVAVTFLGIFSP</sequence>
<dbReference type="KEGG" id="lak:106163858"/>
<proteinExistence type="inferred from homology"/>
<feature type="transmembrane region" description="Helical" evidence="8">
    <location>
        <begin position="249"/>
        <end position="276"/>
    </location>
</feature>
<feature type="transmembrane region" description="Helical" evidence="8">
    <location>
        <begin position="383"/>
        <end position="405"/>
    </location>
</feature>
<keyword evidence="7" id="KW-0325">Glycoprotein</keyword>
<dbReference type="GO" id="GO:0005789">
    <property type="term" value="C:endoplasmic reticulum membrane"/>
    <property type="evidence" value="ECO:0007669"/>
    <property type="project" value="UniProtKB-SubCell"/>
</dbReference>
<evidence type="ECO:0000256" key="7">
    <source>
        <dbReference type="ARBA" id="ARBA00023180"/>
    </source>
</evidence>